<evidence type="ECO:0000259" key="1">
    <source>
        <dbReference type="PROSITE" id="PS50883"/>
    </source>
</evidence>
<dbReference type="InterPro" id="IPR001633">
    <property type="entry name" value="EAL_dom"/>
</dbReference>
<dbReference type="SMART" id="SM00267">
    <property type="entry name" value="GGDEF"/>
    <property type="match status" value="1"/>
</dbReference>
<dbReference type="PANTHER" id="PTHR33121">
    <property type="entry name" value="CYCLIC DI-GMP PHOSPHODIESTERASE PDEF"/>
    <property type="match status" value="1"/>
</dbReference>
<dbReference type="PANTHER" id="PTHR33121:SF70">
    <property type="entry name" value="SIGNALING PROTEIN YKOW"/>
    <property type="match status" value="1"/>
</dbReference>
<dbReference type="SUPFAM" id="SSF141868">
    <property type="entry name" value="EAL domain-like"/>
    <property type="match status" value="1"/>
</dbReference>
<dbReference type="Gene3D" id="3.30.70.270">
    <property type="match status" value="1"/>
</dbReference>
<feature type="domain" description="EAL" evidence="1">
    <location>
        <begin position="334"/>
        <end position="587"/>
    </location>
</feature>
<dbReference type="RefSeq" id="WP_344500437.1">
    <property type="nucleotide sequence ID" value="NZ_BAAAQD010000001.1"/>
</dbReference>
<dbReference type="Gene3D" id="3.20.20.450">
    <property type="entry name" value="EAL domain"/>
    <property type="match status" value="1"/>
</dbReference>
<comment type="caution">
    <text evidence="3">The sequence shown here is derived from an EMBL/GenBank/DDBJ whole genome shotgun (WGS) entry which is preliminary data.</text>
</comment>
<evidence type="ECO:0000313" key="3">
    <source>
        <dbReference type="EMBL" id="GAA1501935.1"/>
    </source>
</evidence>
<dbReference type="PROSITE" id="PS50887">
    <property type="entry name" value="GGDEF"/>
    <property type="match status" value="1"/>
</dbReference>
<sequence length="594" mass="64194">MTGIQPRPQADPLREPAGEVTQFAAVWERSLPRTNFVPGGRARRLQVLQTLTRQMLTAVTGPAADPQAGFRVGRDLVDSGMSDPQIMAASVRVLRLRLLTDLRITGQDAADRLTVLTDQLALGFATTLQDVIRRAAEDVGRDERVAWRTHQQHLQQQVRHALLHDPLTGLPNRAAFTAYLEVVIAGKPTARIGVCLLNIQRFGAINDTFGTTTADQLLQLTAHRLHGLATGRDYYLAHLGADTFALAVEDTTGPDDAIKAADAALPLLRHPCRIDGHDLSVTAMAGIVERPAAQSSPGDLLRAAAMALTWARHDNPAASWTLFAPAREALDVRRHQLTHALPGAVGRGELTLTYQPIIRLRDNTIVGMHATPRWTHPEFGPVPASEFLDLAERVGVLIPLAARLLRDACARAATWQSTPEPPMLSVDCTISQLRDPTILTTVTAALDASGLPPGRLQLAIAQEALHDLSDDIAFTLDGLARTGIHVAVNNTGGPAHLAESPVSTVILDPRLLDGIDAYLPTYLLSTTTLAWLIAMFHDLDRTVTAIDVDHRDQLEALNDVGCDTARGGYLAHPMTGTAADQLFNPSNRPPPTPR</sequence>
<name>A0ABN1ZPS2_9ACTN</name>
<dbReference type="InterPro" id="IPR035919">
    <property type="entry name" value="EAL_sf"/>
</dbReference>
<dbReference type="InterPro" id="IPR043128">
    <property type="entry name" value="Rev_trsase/Diguanyl_cyclase"/>
</dbReference>
<dbReference type="CDD" id="cd01948">
    <property type="entry name" value="EAL"/>
    <property type="match status" value="1"/>
</dbReference>
<dbReference type="SMART" id="SM00052">
    <property type="entry name" value="EAL"/>
    <property type="match status" value="1"/>
</dbReference>
<dbReference type="CDD" id="cd01949">
    <property type="entry name" value="GGDEF"/>
    <property type="match status" value="1"/>
</dbReference>
<evidence type="ECO:0000313" key="4">
    <source>
        <dbReference type="Proteomes" id="UP001501470"/>
    </source>
</evidence>
<dbReference type="Pfam" id="PF00990">
    <property type="entry name" value="GGDEF"/>
    <property type="match status" value="1"/>
</dbReference>
<keyword evidence="4" id="KW-1185">Reference proteome</keyword>
<dbReference type="InterPro" id="IPR050706">
    <property type="entry name" value="Cyclic-di-GMP_PDE-like"/>
</dbReference>
<reference evidence="3 4" key="1">
    <citation type="journal article" date="2019" name="Int. J. Syst. Evol. Microbiol.">
        <title>The Global Catalogue of Microorganisms (GCM) 10K type strain sequencing project: providing services to taxonomists for standard genome sequencing and annotation.</title>
        <authorList>
            <consortium name="The Broad Institute Genomics Platform"/>
            <consortium name="The Broad Institute Genome Sequencing Center for Infectious Disease"/>
            <person name="Wu L."/>
            <person name="Ma J."/>
        </authorList>
    </citation>
    <scope>NUCLEOTIDE SEQUENCE [LARGE SCALE GENOMIC DNA]</scope>
    <source>
        <strain evidence="3 4">JCM 15933</strain>
    </source>
</reference>
<dbReference type="EMBL" id="BAAAQD010000001">
    <property type="protein sequence ID" value="GAA1501935.1"/>
    <property type="molecule type" value="Genomic_DNA"/>
</dbReference>
<dbReference type="Proteomes" id="UP001501470">
    <property type="component" value="Unassembled WGS sequence"/>
</dbReference>
<dbReference type="SUPFAM" id="SSF55073">
    <property type="entry name" value="Nucleotide cyclase"/>
    <property type="match status" value="1"/>
</dbReference>
<feature type="domain" description="GGDEF" evidence="2">
    <location>
        <begin position="190"/>
        <end position="325"/>
    </location>
</feature>
<dbReference type="Pfam" id="PF00563">
    <property type="entry name" value="EAL"/>
    <property type="match status" value="1"/>
</dbReference>
<protein>
    <recommendedName>
        <fullName evidence="5">Diguanylate cyclase (GGDEF)-like protein</fullName>
    </recommendedName>
</protein>
<organism evidence="3 4">
    <name type="scientific">Dactylosporangium maewongense</name>
    <dbReference type="NCBI Taxonomy" id="634393"/>
    <lineage>
        <taxon>Bacteria</taxon>
        <taxon>Bacillati</taxon>
        <taxon>Actinomycetota</taxon>
        <taxon>Actinomycetes</taxon>
        <taxon>Micromonosporales</taxon>
        <taxon>Micromonosporaceae</taxon>
        <taxon>Dactylosporangium</taxon>
    </lineage>
</organism>
<gene>
    <name evidence="3" type="ORF">GCM10009827_012740</name>
</gene>
<proteinExistence type="predicted"/>
<dbReference type="NCBIfam" id="TIGR00254">
    <property type="entry name" value="GGDEF"/>
    <property type="match status" value="1"/>
</dbReference>
<accession>A0ABN1ZPS2</accession>
<dbReference type="PROSITE" id="PS50883">
    <property type="entry name" value="EAL"/>
    <property type="match status" value="1"/>
</dbReference>
<evidence type="ECO:0008006" key="5">
    <source>
        <dbReference type="Google" id="ProtNLM"/>
    </source>
</evidence>
<dbReference type="InterPro" id="IPR000160">
    <property type="entry name" value="GGDEF_dom"/>
</dbReference>
<evidence type="ECO:0000259" key="2">
    <source>
        <dbReference type="PROSITE" id="PS50887"/>
    </source>
</evidence>
<dbReference type="InterPro" id="IPR029787">
    <property type="entry name" value="Nucleotide_cyclase"/>
</dbReference>